<dbReference type="SUPFAM" id="SSF52540">
    <property type="entry name" value="P-loop containing nucleoside triphosphate hydrolases"/>
    <property type="match status" value="1"/>
</dbReference>
<dbReference type="SUPFAM" id="SSF46894">
    <property type="entry name" value="C-terminal effector domain of the bipartite response regulators"/>
    <property type="match status" value="1"/>
</dbReference>
<evidence type="ECO:0000256" key="1">
    <source>
        <dbReference type="ARBA" id="ARBA00022741"/>
    </source>
</evidence>
<reference evidence="4 5" key="1">
    <citation type="submission" date="2019-06" db="EMBL/GenBank/DDBJ databases">
        <title>Genome sequencing of plant associated microbes to promote plant fitness in Sorghum bicolor and Oryza sativa.</title>
        <authorList>
            <person name="Coleman-Derr D."/>
        </authorList>
    </citation>
    <scope>NUCLEOTIDE SEQUENCE [LARGE SCALE GENOMIC DNA]</scope>
    <source>
        <strain evidence="4 5">KV-663</strain>
    </source>
</reference>
<protein>
    <submittedName>
        <fullName evidence="4">Regulatory LuxR family protein</fullName>
    </submittedName>
</protein>
<name>A0A543I290_9MICO</name>
<dbReference type="GO" id="GO:0004016">
    <property type="term" value="F:adenylate cyclase activity"/>
    <property type="evidence" value="ECO:0007669"/>
    <property type="project" value="TreeGrafter"/>
</dbReference>
<dbReference type="Gene3D" id="1.10.10.10">
    <property type="entry name" value="Winged helix-like DNA-binding domain superfamily/Winged helix DNA-binding domain"/>
    <property type="match status" value="1"/>
</dbReference>
<accession>A0A543I290</accession>
<dbReference type="Gene3D" id="3.40.50.300">
    <property type="entry name" value="P-loop containing nucleotide triphosphate hydrolases"/>
    <property type="match status" value="1"/>
</dbReference>
<dbReference type="Pfam" id="PF00196">
    <property type="entry name" value="GerE"/>
    <property type="match status" value="1"/>
</dbReference>
<dbReference type="GO" id="GO:0005524">
    <property type="term" value="F:ATP binding"/>
    <property type="evidence" value="ECO:0007669"/>
    <property type="project" value="UniProtKB-KW"/>
</dbReference>
<sequence length="912" mass="97937">MAAGRARDIVGRDLERGALDRLLDDVRRGQSGALVLRGEAGIGKTALLDYATAQASGFRTASVGGVQAEMELPFAAIHQLCNSMLTGLSRLPEPQRVALSVAFGLSMGDPPDRFLVALATLTLLSNTAEEVPLLCVVDDAQWLDTASAQVLGFVARRLHAESVAILAAVRAPAQMPELAGMAELSVTGLGREDARALLATAIVGRIDERVADRLIAETRGNPLALLELPHGLSAAEIAGGFAMPVPDGIPGWIEDQYVRRTRALPKATQRLMLLAAADPVGDPMLLLQAAQALGMDWDAREPAVDAGLLDIDRQVRFRHPLVRSAIYGASTSAERRAVHAALATAIGNADPDRRAWHRAHAVNGPDEAVARELIESAKSAQRRGGIAAAAAFIERATGLTPDATLRAERALSAAGAKFQAGDLPFAEALLDLADESLSDERNRAQAQRLRAQISFDLRRGRDAPRLLLQAAQRLEPLDVDLARDTHLEALVAAVYASCYAAGTDVQDIATAALSVRLDPEPVPASQLMIRGLATRLTEGSVAAAPLLRQALEAYLAQERTLDRLCLAYNIAAEELWDQEAWRELASSQVELARSTGTVLLLPYALDYLAGALTQAGDLTSASMLLEEAEGLGLGVRAEFPLRIAAWRGDEVTSLRLHDEFISGAAARGEGCAIAGAEYDLAVLYNGLARYDLALEAAQKAGEWDDVVTSSWTLYELAEAASRCGRPELAQDAVDRLSERALASGTLWALGCLARSRALVAEGAAAETFYREAIDLLAASPMVWYLARAHLSFGEWLRREGRRRDAREHLHAAHGMFLEMGANGFAERANRELAAAGGLIRAQVQHSIEELTAQELQIAQLASQRLSNPEIGARLFLSPRTVEWHLRKVFVKLSIRSRRELADAMAGSRLTAV</sequence>
<evidence type="ECO:0000256" key="2">
    <source>
        <dbReference type="ARBA" id="ARBA00022840"/>
    </source>
</evidence>
<dbReference type="EMBL" id="VFPM01000001">
    <property type="protein sequence ID" value="TQM64713.1"/>
    <property type="molecule type" value="Genomic_DNA"/>
</dbReference>
<dbReference type="InterPro" id="IPR016032">
    <property type="entry name" value="Sig_transdc_resp-reg_C-effctor"/>
</dbReference>
<dbReference type="GO" id="GO:0006355">
    <property type="term" value="P:regulation of DNA-templated transcription"/>
    <property type="evidence" value="ECO:0007669"/>
    <property type="project" value="InterPro"/>
</dbReference>
<keyword evidence="5" id="KW-1185">Reference proteome</keyword>
<dbReference type="InterPro" id="IPR041664">
    <property type="entry name" value="AAA_16"/>
</dbReference>
<dbReference type="CDD" id="cd06170">
    <property type="entry name" value="LuxR_C_like"/>
    <property type="match status" value="1"/>
</dbReference>
<dbReference type="SUPFAM" id="SSF48452">
    <property type="entry name" value="TPR-like"/>
    <property type="match status" value="1"/>
</dbReference>
<dbReference type="PROSITE" id="PS50043">
    <property type="entry name" value="HTH_LUXR_2"/>
    <property type="match status" value="1"/>
</dbReference>
<dbReference type="Pfam" id="PF13191">
    <property type="entry name" value="AAA_16"/>
    <property type="match status" value="1"/>
</dbReference>
<evidence type="ECO:0000313" key="4">
    <source>
        <dbReference type="EMBL" id="TQM64713.1"/>
    </source>
</evidence>
<dbReference type="InterPro" id="IPR000792">
    <property type="entry name" value="Tscrpt_reg_LuxR_C"/>
</dbReference>
<dbReference type="InterPro" id="IPR011990">
    <property type="entry name" value="TPR-like_helical_dom_sf"/>
</dbReference>
<dbReference type="PANTHER" id="PTHR16305:SF35">
    <property type="entry name" value="TRANSCRIPTIONAL ACTIVATOR DOMAIN"/>
    <property type="match status" value="1"/>
</dbReference>
<keyword evidence="2" id="KW-0067">ATP-binding</keyword>
<dbReference type="GO" id="GO:0003677">
    <property type="term" value="F:DNA binding"/>
    <property type="evidence" value="ECO:0007669"/>
    <property type="project" value="InterPro"/>
</dbReference>
<keyword evidence="1" id="KW-0547">Nucleotide-binding</keyword>
<organism evidence="4 5">
    <name type="scientific">Humibacillus xanthopallidus</name>
    <dbReference type="NCBI Taxonomy" id="412689"/>
    <lineage>
        <taxon>Bacteria</taxon>
        <taxon>Bacillati</taxon>
        <taxon>Actinomycetota</taxon>
        <taxon>Actinomycetes</taxon>
        <taxon>Micrococcales</taxon>
        <taxon>Intrasporangiaceae</taxon>
        <taxon>Humibacillus</taxon>
    </lineage>
</organism>
<dbReference type="InterPro" id="IPR027417">
    <property type="entry name" value="P-loop_NTPase"/>
</dbReference>
<dbReference type="GO" id="GO:0005737">
    <property type="term" value="C:cytoplasm"/>
    <property type="evidence" value="ECO:0007669"/>
    <property type="project" value="TreeGrafter"/>
</dbReference>
<dbReference type="PANTHER" id="PTHR16305">
    <property type="entry name" value="TESTICULAR SOLUBLE ADENYLYL CYCLASE"/>
    <property type="match status" value="1"/>
</dbReference>
<comment type="caution">
    <text evidence="4">The sequence shown here is derived from an EMBL/GenBank/DDBJ whole genome shotgun (WGS) entry which is preliminary data.</text>
</comment>
<feature type="domain" description="HTH luxR-type" evidence="3">
    <location>
        <begin position="843"/>
        <end position="908"/>
    </location>
</feature>
<evidence type="ECO:0000259" key="3">
    <source>
        <dbReference type="PROSITE" id="PS50043"/>
    </source>
</evidence>
<dbReference type="Proteomes" id="UP000316747">
    <property type="component" value="Unassembled WGS sequence"/>
</dbReference>
<dbReference type="SMART" id="SM00421">
    <property type="entry name" value="HTH_LUXR"/>
    <property type="match status" value="1"/>
</dbReference>
<dbReference type="OrthoDB" id="483at2"/>
<evidence type="ECO:0000313" key="5">
    <source>
        <dbReference type="Proteomes" id="UP000316747"/>
    </source>
</evidence>
<dbReference type="InterPro" id="IPR036388">
    <property type="entry name" value="WH-like_DNA-bd_sf"/>
</dbReference>
<gene>
    <name evidence="4" type="ORF">FBY41_1092</name>
</gene>
<dbReference type="RefSeq" id="WP_141842315.1">
    <property type="nucleotide sequence ID" value="NZ_VFPM01000001.1"/>
</dbReference>
<dbReference type="AlphaFoldDB" id="A0A543I290"/>
<proteinExistence type="predicted"/>